<dbReference type="Proteomes" id="UP000582659">
    <property type="component" value="Unassembled WGS sequence"/>
</dbReference>
<feature type="transmembrane region" description="Helical" evidence="1">
    <location>
        <begin position="144"/>
        <end position="171"/>
    </location>
</feature>
<organism evidence="2 3">
    <name type="scientific">Bursaphelenchus xylophilus</name>
    <name type="common">Pinewood nematode worm</name>
    <name type="synonym">Aphelenchoides xylophilus</name>
    <dbReference type="NCBI Taxonomy" id="6326"/>
    <lineage>
        <taxon>Eukaryota</taxon>
        <taxon>Metazoa</taxon>
        <taxon>Ecdysozoa</taxon>
        <taxon>Nematoda</taxon>
        <taxon>Chromadorea</taxon>
        <taxon>Rhabditida</taxon>
        <taxon>Tylenchina</taxon>
        <taxon>Tylenchomorpha</taxon>
        <taxon>Aphelenchoidea</taxon>
        <taxon>Aphelenchoididae</taxon>
        <taxon>Bursaphelenchus</taxon>
    </lineage>
</organism>
<dbReference type="EMBL" id="CAJFCV020000001">
    <property type="protein sequence ID" value="CAG9080381.1"/>
    <property type="molecule type" value="Genomic_DNA"/>
</dbReference>
<reference evidence="2" key="1">
    <citation type="submission" date="2020-09" db="EMBL/GenBank/DDBJ databases">
        <authorList>
            <person name="Kikuchi T."/>
        </authorList>
    </citation>
    <scope>NUCLEOTIDE SEQUENCE</scope>
    <source>
        <strain evidence="2">Ka4C1</strain>
    </source>
</reference>
<evidence type="ECO:0000313" key="2">
    <source>
        <dbReference type="EMBL" id="CAD5208140.1"/>
    </source>
</evidence>
<proteinExistence type="predicted"/>
<sequence length="238" mass="28656">MQFNITFQDFELVPENVRLAFCIYTWIVQIVNFITYSFTMYCVWVYSADVMHTYKWYIMSSLTSIEMYLMIMSSYEIELFPYYNFTLSRGIIDYFHTGYTTRTFKFVIYPLTLVVGSICTFKCYQFQNNPSNKFSERTKQMYHLLILGLVIEMLAEFFWFIIPYVCVPIYLPVEKQIIGYYVVYRMFYAYPSFVMIFTLVFYKRYNTGVREIFGFIRENFKMQNASVSDPWTGGRTVD</sequence>
<dbReference type="Proteomes" id="UP000659654">
    <property type="component" value="Unassembled WGS sequence"/>
</dbReference>
<dbReference type="EMBL" id="CAJFDI010000001">
    <property type="protein sequence ID" value="CAD5208140.1"/>
    <property type="molecule type" value="Genomic_DNA"/>
</dbReference>
<evidence type="ECO:0000256" key="1">
    <source>
        <dbReference type="SAM" id="Phobius"/>
    </source>
</evidence>
<dbReference type="AlphaFoldDB" id="A0A811JXA1"/>
<keyword evidence="1" id="KW-0812">Transmembrane</keyword>
<feature type="transmembrane region" description="Helical" evidence="1">
    <location>
        <begin position="177"/>
        <end position="202"/>
    </location>
</feature>
<feature type="transmembrane region" description="Helical" evidence="1">
    <location>
        <begin position="106"/>
        <end position="124"/>
    </location>
</feature>
<accession>A0A811JXA1</accession>
<feature type="transmembrane region" description="Helical" evidence="1">
    <location>
        <begin position="23"/>
        <end position="44"/>
    </location>
</feature>
<gene>
    <name evidence="2" type="ORF">BXYJ_LOCUS376</name>
</gene>
<keyword evidence="1" id="KW-0472">Membrane</keyword>
<evidence type="ECO:0000313" key="3">
    <source>
        <dbReference type="Proteomes" id="UP000659654"/>
    </source>
</evidence>
<comment type="caution">
    <text evidence="2">The sequence shown here is derived from an EMBL/GenBank/DDBJ whole genome shotgun (WGS) entry which is preliminary data.</text>
</comment>
<name>A0A811JXA1_BURXY</name>
<keyword evidence="1" id="KW-1133">Transmembrane helix</keyword>
<feature type="transmembrane region" description="Helical" evidence="1">
    <location>
        <begin position="56"/>
        <end position="75"/>
    </location>
</feature>
<keyword evidence="3" id="KW-1185">Reference proteome</keyword>
<protein>
    <submittedName>
        <fullName evidence="2">(pine wood nematode) hypothetical protein</fullName>
    </submittedName>
</protein>